<dbReference type="InterPro" id="IPR054353">
    <property type="entry name" value="IstA-like_C"/>
</dbReference>
<protein>
    <submittedName>
        <fullName evidence="2">Transposase</fullName>
    </submittedName>
</protein>
<dbReference type="AlphaFoldDB" id="A0A840UT66"/>
<evidence type="ECO:0000259" key="1">
    <source>
        <dbReference type="Pfam" id="PF22483"/>
    </source>
</evidence>
<dbReference type="Proteomes" id="UP000539642">
    <property type="component" value="Unassembled WGS sequence"/>
</dbReference>
<sequence length="497" mass="57312">MDQYEYLRTAHRVYGKNISELARQTGHSRNTIKKALRGEPWGYKEREQQLFPVLGPYRSIIEEWLRNDKEQPRKQRHTARRVYNRLRVEQGYQGSESNVRRFVREMQMELGLDLSSQVFIPCEPDAGQEAEVDWGTAKAVLGGEAVRLKFFCMRSKFSGKHFVRFYPCERKQAFFDAHIKAFDFFAGIFPVLIYDNLTTAVRKVLQGKRRIEQESFGRFKAYYSFTARFCNPDSGNEKGGVEGLVGFARRNYMVPVPEAENLEELNEKLLSDCLAYGSHKMAGRTESVAELYEGEKGHLLETPEVAYSNIRLHEARVDKYATVTVDKNRYSVPWQYAGRRLKILAHVDRVEIFSGGKRLAVHERMFANNNWSLAPEHYLELIQQRPMSFSSARVIRQWREHWPQSLHQLLASFCRMQGETKGIKDFITVLMLYSRYRAGDVEAAVELALEKNLYGSEGVRHLLIYANEPKATIAPLADWPSLPSPDVTVYGVLGGVQ</sequence>
<dbReference type="NCBIfam" id="NF033546">
    <property type="entry name" value="transpos_IS21"/>
    <property type="match status" value="1"/>
</dbReference>
<feature type="domain" description="Transposase for insertion sequence element IS21-like C-terminal" evidence="1">
    <location>
        <begin position="303"/>
        <end position="371"/>
    </location>
</feature>
<comment type="caution">
    <text evidence="2">The sequence shown here is derived from an EMBL/GenBank/DDBJ whole genome shotgun (WGS) entry which is preliminary data.</text>
</comment>
<dbReference type="PANTHER" id="PTHR35004">
    <property type="entry name" value="TRANSPOSASE RV3428C-RELATED"/>
    <property type="match status" value="1"/>
</dbReference>
<evidence type="ECO:0000313" key="2">
    <source>
        <dbReference type="EMBL" id="MBB5347943.1"/>
    </source>
</evidence>
<dbReference type="Pfam" id="PF22483">
    <property type="entry name" value="Mu-transpos_C_2"/>
    <property type="match status" value="1"/>
</dbReference>
<organism evidence="2 3">
    <name type="scientific">Desulfoprunum benzoelyticum</name>
    <dbReference type="NCBI Taxonomy" id="1506996"/>
    <lineage>
        <taxon>Bacteria</taxon>
        <taxon>Pseudomonadati</taxon>
        <taxon>Thermodesulfobacteriota</taxon>
        <taxon>Desulfobulbia</taxon>
        <taxon>Desulfobulbales</taxon>
        <taxon>Desulfobulbaceae</taxon>
        <taxon>Desulfoprunum</taxon>
    </lineage>
</organism>
<evidence type="ECO:0000313" key="3">
    <source>
        <dbReference type="Proteomes" id="UP000539642"/>
    </source>
</evidence>
<proteinExistence type="predicted"/>
<reference evidence="2 3" key="1">
    <citation type="submission" date="2020-08" db="EMBL/GenBank/DDBJ databases">
        <title>Genomic Encyclopedia of Type Strains, Phase IV (KMG-IV): sequencing the most valuable type-strain genomes for metagenomic binning, comparative biology and taxonomic classification.</title>
        <authorList>
            <person name="Goeker M."/>
        </authorList>
    </citation>
    <scope>NUCLEOTIDE SEQUENCE [LARGE SCALE GENOMIC DNA]</scope>
    <source>
        <strain evidence="2 3">DSM 28570</strain>
    </source>
</reference>
<dbReference type="RefSeq" id="WP_183350204.1">
    <property type="nucleotide sequence ID" value="NZ_JACHEO010000007.1"/>
</dbReference>
<accession>A0A840UT66</accession>
<dbReference type="EMBL" id="JACHEO010000007">
    <property type="protein sequence ID" value="MBB5347943.1"/>
    <property type="molecule type" value="Genomic_DNA"/>
</dbReference>
<name>A0A840UT66_9BACT</name>
<keyword evidence="3" id="KW-1185">Reference proteome</keyword>
<gene>
    <name evidence="2" type="ORF">HNQ81_001672</name>
</gene>
<dbReference type="PANTHER" id="PTHR35004:SF7">
    <property type="entry name" value="INTEGRASE PROTEIN"/>
    <property type="match status" value="1"/>
</dbReference>